<dbReference type="InterPro" id="IPR045749">
    <property type="entry name" value="DUF6090"/>
</dbReference>
<evidence type="ECO:0000313" key="2">
    <source>
        <dbReference type="EMBL" id="PNQ73754.1"/>
    </source>
</evidence>
<protein>
    <submittedName>
        <fullName evidence="2">Uncharacterized protein</fullName>
    </submittedName>
</protein>
<proteinExistence type="predicted"/>
<dbReference type="RefSeq" id="WP_103051451.1">
    <property type="nucleotide sequence ID" value="NZ_POWF01000002.1"/>
</dbReference>
<dbReference type="Proteomes" id="UP000236641">
    <property type="component" value="Unassembled WGS sequence"/>
</dbReference>
<reference evidence="2 3" key="1">
    <citation type="submission" date="2018-01" db="EMBL/GenBank/DDBJ databases">
        <title>The draft genome of Hanstruepera neustonica JCM19743.</title>
        <authorList>
            <person name="He R.-H."/>
            <person name="Du Z.-J."/>
        </authorList>
    </citation>
    <scope>NUCLEOTIDE SEQUENCE [LARGE SCALE GENOMIC DNA]</scope>
    <source>
        <strain evidence="2 3">JCM19743</strain>
    </source>
</reference>
<dbReference type="OrthoDB" id="1414794at2"/>
<accession>A0A2K1E0H8</accession>
<dbReference type="AlphaFoldDB" id="A0A2K1E0H8"/>
<comment type="caution">
    <text evidence="2">The sequence shown here is derived from an EMBL/GenBank/DDBJ whole genome shotgun (WGS) entry which is preliminary data.</text>
</comment>
<evidence type="ECO:0000256" key="1">
    <source>
        <dbReference type="SAM" id="Phobius"/>
    </source>
</evidence>
<gene>
    <name evidence="2" type="ORF">C1T31_05310</name>
</gene>
<keyword evidence="1" id="KW-0472">Membrane</keyword>
<sequence length="347" mass="40692">MIKLFRNIRKNLLNEGKTSKYFKYAIGEIVLVVIGILIALQINNINEAKNNEARFKKILKELRKDLETDILNSEPLLKDNLKVDSLSNLVLDHKFTKDDYLEKGSRNLFWVGLQFSPFDYQKTAFKKFESFQGVVPAKYDSIIKDINHYYIDLGQFYDDIYGIFRERINDHHSYLVNNTNWYYKMRNGETTDEMIDFYLNNPMYKNWVSQYQMDNTAGKYGTLKMLQSRGFGLLQKLTETIGDSYEFKDEDILNKYGKPIANANEYVGEYKNLQTNNTTRIQQIGGHLFEGYNTTGALKEIKRDTFLYIDYPDWQNIFTRDADGRVNGMKLNHLKDSTRNSSAIKIK</sequence>
<name>A0A2K1E0H8_9FLAO</name>
<keyword evidence="1" id="KW-0812">Transmembrane</keyword>
<organism evidence="2 3">
    <name type="scientific">Hanstruepera neustonica</name>
    <dbReference type="NCBI Taxonomy" id="1445657"/>
    <lineage>
        <taxon>Bacteria</taxon>
        <taxon>Pseudomonadati</taxon>
        <taxon>Bacteroidota</taxon>
        <taxon>Flavobacteriia</taxon>
        <taxon>Flavobacteriales</taxon>
        <taxon>Flavobacteriaceae</taxon>
        <taxon>Hanstruepera</taxon>
    </lineage>
</organism>
<dbReference type="EMBL" id="POWF01000002">
    <property type="protein sequence ID" value="PNQ73754.1"/>
    <property type="molecule type" value="Genomic_DNA"/>
</dbReference>
<dbReference type="Pfam" id="PF19578">
    <property type="entry name" value="DUF6090"/>
    <property type="match status" value="1"/>
</dbReference>
<evidence type="ECO:0000313" key="3">
    <source>
        <dbReference type="Proteomes" id="UP000236641"/>
    </source>
</evidence>
<keyword evidence="1" id="KW-1133">Transmembrane helix</keyword>
<feature type="transmembrane region" description="Helical" evidence="1">
    <location>
        <begin position="21"/>
        <end position="42"/>
    </location>
</feature>
<keyword evidence="3" id="KW-1185">Reference proteome</keyword>